<dbReference type="Proteomes" id="UP000178606">
    <property type="component" value="Unassembled WGS sequence"/>
</dbReference>
<feature type="region of interest" description="Disordered" evidence="1">
    <location>
        <begin position="1"/>
        <end position="22"/>
    </location>
</feature>
<sequence>MKLSSQQTDPGPFREAMSRGTVRTAGLLRAQSGEALKAIRSSVRQKVSASRKGEGIELPMPALLASAVKP</sequence>
<gene>
    <name evidence="2" type="ORF">A3F84_07000</name>
</gene>
<accession>A0A1F6CD06</accession>
<dbReference type="EMBL" id="MFKF01000276">
    <property type="protein sequence ID" value="OGG47043.1"/>
    <property type="molecule type" value="Genomic_DNA"/>
</dbReference>
<proteinExistence type="predicted"/>
<reference evidence="2 3" key="1">
    <citation type="journal article" date="2016" name="Nat. Commun.">
        <title>Thousands of microbial genomes shed light on interconnected biogeochemical processes in an aquifer system.</title>
        <authorList>
            <person name="Anantharaman K."/>
            <person name="Brown C.T."/>
            <person name="Hug L.A."/>
            <person name="Sharon I."/>
            <person name="Castelle C.J."/>
            <person name="Probst A.J."/>
            <person name="Thomas B.C."/>
            <person name="Singh A."/>
            <person name="Wilkins M.J."/>
            <person name="Karaoz U."/>
            <person name="Brodie E.L."/>
            <person name="Williams K.H."/>
            <person name="Hubbard S.S."/>
            <person name="Banfield J.F."/>
        </authorList>
    </citation>
    <scope>NUCLEOTIDE SEQUENCE [LARGE SCALE GENOMIC DNA]</scope>
    <source>
        <strain evidence="3">RIFCSPLOWO2_12_FULL_64_10</strain>
    </source>
</reference>
<evidence type="ECO:0000256" key="1">
    <source>
        <dbReference type="SAM" id="MobiDB-lite"/>
    </source>
</evidence>
<name>A0A1F6CD06_HANXR</name>
<evidence type="ECO:0000313" key="2">
    <source>
        <dbReference type="EMBL" id="OGG47043.1"/>
    </source>
</evidence>
<evidence type="ECO:0000313" key="3">
    <source>
        <dbReference type="Proteomes" id="UP000178606"/>
    </source>
</evidence>
<comment type="caution">
    <text evidence="2">The sequence shown here is derived from an EMBL/GenBank/DDBJ whole genome shotgun (WGS) entry which is preliminary data.</text>
</comment>
<organism evidence="2 3">
    <name type="scientific">Handelsmanbacteria sp. (strain RIFCSPLOWO2_12_FULL_64_10)</name>
    <dbReference type="NCBI Taxonomy" id="1817868"/>
    <lineage>
        <taxon>Bacteria</taxon>
        <taxon>Candidatus Handelsmaniibacteriota</taxon>
    </lineage>
</organism>
<dbReference type="AlphaFoldDB" id="A0A1F6CD06"/>
<protein>
    <submittedName>
        <fullName evidence="2">Uncharacterized protein</fullName>
    </submittedName>
</protein>